<dbReference type="EMBL" id="RJJC01000001">
    <property type="protein sequence ID" value="RNJ25642.1"/>
    <property type="molecule type" value="Genomic_DNA"/>
</dbReference>
<accession>A0AAJ4UV52</accession>
<name>A0AAJ4UV52_9EURY</name>
<evidence type="ECO:0000313" key="2">
    <source>
        <dbReference type="EMBL" id="RNJ25642.1"/>
    </source>
</evidence>
<evidence type="ECO:0000256" key="1">
    <source>
        <dbReference type="SAM" id="Phobius"/>
    </source>
</evidence>
<feature type="transmembrane region" description="Helical" evidence="1">
    <location>
        <begin position="408"/>
        <end position="428"/>
    </location>
</feature>
<keyword evidence="1" id="KW-0472">Membrane</keyword>
<dbReference type="PANTHER" id="PTHR35340">
    <property type="entry name" value="PQQ ENZYME REPEAT PROTEIN-RELATED"/>
    <property type="match status" value="1"/>
</dbReference>
<keyword evidence="1" id="KW-1133">Transmembrane helix</keyword>
<keyword evidence="3" id="KW-1185">Reference proteome</keyword>
<proteinExistence type="predicted"/>
<dbReference type="AlphaFoldDB" id="A0AAJ4UV52"/>
<sequence length="445" mass="48392">MPARSTLRRALLAVVVVCLVGLLAGYLTGPHDPGTTDGFRPTDAGGYDPAALESAANVTVVATQGVPESDAEGELVALTDEGSVAYRNDTLQTYFDVDPVPDEPYVVEYVGAEKLAGDACAGVSTDTCSRNVYERVNLRTDETARLWSKVTPRIPSNRYHDIDRVNESHIAVADIYEDALYTVDLATGEEVWRWNAAEDYDRSSGGSPGDWTHVNDVEVTPDGRFQASLRNQDSVVFVRPGEGLVAEQTLGSDDAHTILYEQHNPDYIPAANGGPSVPVADSENRRVVEYQRQGGEWVQTWAWTDARLQWPRDADRLPDGSTLVTDSHGDRVIEVAPDGTVLWSATVRLPYEAERLGTPSESGGGPAVDTGDPGIDPSAGLFANPGYTLRTAVPQLLVNGLLYVSPSWILYPELLVVLALALTLFAWGTTELWWRRDRIRAAVGR</sequence>
<dbReference type="Gene3D" id="2.120.10.30">
    <property type="entry name" value="TolB, C-terminal domain"/>
    <property type="match status" value="1"/>
</dbReference>
<dbReference type="InterPro" id="IPR053143">
    <property type="entry name" value="Arylsulfate_ST"/>
</dbReference>
<keyword evidence="1" id="KW-0812">Transmembrane</keyword>
<dbReference type="PANTHER" id="PTHR35340:SF5">
    <property type="entry name" value="ASST-DOMAIN-CONTAINING PROTEIN"/>
    <property type="match status" value="1"/>
</dbReference>
<evidence type="ECO:0000313" key="3">
    <source>
        <dbReference type="Proteomes" id="UP000270581"/>
    </source>
</evidence>
<dbReference type="InterPro" id="IPR011042">
    <property type="entry name" value="6-blade_b-propeller_TolB-like"/>
</dbReference>
<dbReference type="RefSeq" id="WP_075937914.1">
    <property type="nucleotide sequence ID" value="NZ_QKNW01000001.1"/>
</dbReference>
<protein>
    <submittedName>
        <fullName evidence="2">Arylsulfotransferase (Asst)</fullName>
    </submittedName>
</protein>
<reference evidence="2 3" key="1">
    <citation type="submission" date="2018-11" db="EMBL/GenBank/DDBJ databases">
        <title>Genome sequences of Natronomonas sp. CBA1133.</title>
        <authorList>
            <person name="Roh S.W."/>
            <person name="Cha I.-T."/>
        </authorList>
    </citation>
    <scope>NUCLEOTIDE SEQUENCE [LARGE SCALE GENOMIC DNA]</scope>
    <source>
        <strain evidence="2 3">CBA1133</strain>
    </source>
</reference>
<dbReference type="SUPFAM" id="SSF101898">
    <property type="entry name" value="NHL repeat"/>
    <property type="match status" value="1"/>
</dbReference>
<comment type="caution">
    <text evidence="2">The sequence shown here is derived from an EMBL/GenBank/DDBJ whole genome shotgun (WGS) entry which is preliminary data.</text>
</comment>
<dbReference type="Proteomes" id="UP000270581">
    <property type="component" value="Unassembled WGS sequence"/>
</dbReference>
<organism evidence="2 3">
    <name type="scientific">Halosegnis longus</name>
    <dbReference type="NCBI Taxonomy" id="2216012"/>
    <lineage>
        <taxon>Archaea</taxon>
        <taxon>Methanobacteriati</taxon>
        <taxon>Methanobacteriota</taxon>
        <taxon>Stenosarchaea group</taxon>
        <taxon>Halobacteria</taxon>
        <taxon>Halobacteriales</taxon>
        <taxon>Natronomonadaceae</taxon>
        <taxon>Halosegnis</taxon>
    </lineage>
</organism>
<gene>
    <name evidence="2" type="ORF">Nmn1133_02370</name>
</gene>